<sequence>MASSLWQTVTNFGRPQAQKQPEQHASVNNVKMDPPPKKMKAWMTALNGLDKLQQSEVDVPEPRDGEVLVRIEAVSLNYRDTEVVKGEYNHMPSLLSPGEAIVPCSDMAGTVVTSRGDAASHLPPGTRVISIFLQDDLSAPLREEALATGLGYPLPGVLCHYRVFPARTLVRCPAYLSAAEAATLPIAAVTAWTSLNWMRPLGSHVGTDPPDIAHAAGLKTIITSSSDDKLKRARDELGADTGINYRTYWQWQEPTGGTRTIRKSFESIAFGGVINCIGYLSGKHEDGDDEGDGDKTPQLHRLNVNVMALRRNVTLRGIINGPKDRFEEMLGFYEEKKIKPVVDKVFDFDDVKDAFDYLVKGKHFGKVVIKVSE</sequence>
<evidence type="ECO:0000313" key="2">
    <source>
        <dbReference type="Proteomes" id="UP001638806"/>
    </source>
</evidence>
<protein>
    <submittedName>
        <fullName evidence="1">Uncharacterized protein</fullName>
    </submittedName>
</protein>
<accession>A0ACC4DUA5</accession>
<keyword evidence="2" id="KW-1185">Reference proteome</keyword>
<reference evidence="1" key="1">
    <citation type="submission" date="2024-12" db="EMBL/GenBank/DDBJ databases">
        <title>Comparative genomics and development of molecular markers within Purpureocillium lilacinum and among Purpureocillium species.</title>
        <authorList>
            <person name="Yeh Z.-Y."/>
            <person name="Ni N.-T."/>
            <person name="Lo P.-H."/>
            <person name="Mushyakhwo K."/>
            <person name="Lin C.-F."/>
            <person name="Nai Y.-S."/>
        </authorList>
    </citation>
    <scope>NUCLEOTIDE SEQUENCE</scope>
    <source>
        <strain evidence="1">NCHU-NPUST-175</strain>
    </source>
</reference>
<gene>
    <name evidence="1" type="ORF">ACCO45_004730</name>
</gene>
<organism evidence="1 2">
    <name type="scientific">Purpureocillium lilacinum</name>
    <name type="common">Paecilomyces lilacinus</name>
    <dbReference type="NCBI Taxonomy" id="33203"/>
    <lineage>
        <taxon>Eukaryota</taxon>
        <taxon>Fungi</taxon>
        <taxon>Dikarya</taxon>
        <taxon>Ascomycota</taxon>
        <taxon>Pezizomycotina</taxon>
        <taxon>Sordariomycetes</taxon>
        <taxon>Hypocreomycetidae</taxon>
        <taxon>Hypocreales</taxon>
        <taxon>Ophiocordycipitaceae</taxon>
        <taxon>Purpureocillium</taxon>
    </lineage>
</organism>
<dbReference type="EMBL" id="JBGNUJ010000004">
    <property type="protein sequence ID" value="KAL3959613.1"/>
    <property type="molecule type" value="Genomic_DNA"/>
</dbReference>
<name>A0ACC4DUA5_PURLI</name>
<comment type="caution">
    <text evidence="1">The sequence shown here is derived from an EMBL/GenBank/DDBJ whole genome shotgun (WGS) entry which is preliminary data.</text>
</comment>
<evidence type="ECO:0000313" key="1">
    <source>
        <dbReference type="EMBL" id="KAL3959613.1"/>
    </source>
</evidence>
<proteinExistence type="predicted"/>
<dbReference type="Proteomes" id="UP001638806">
    <property type="component" value="Unassembled WGS sequence"/>
</dbReference>